<dbReference type="InterPro" id="IPR036416">
    <property type="entry name" value="Pept_tRNA_hydro_sf"/>
</dbReference>
<evidence type="ECO:0000256" key="3">
    <source>
        <dbReference type="ARBA" id="ARBA00022884"/>
    </source>
</evidence>
<dbReference type="GO" id="GO:0000049">
    <property type="term" value="F:tRNA binding"/>
    <property type="evidence" value="ECO:0007669"/>
    <property type="project" value="UniProtKB-UniRule"/>
</dbReference>
<dbReference type="InterPro" id="IPR001328">
    <property type="entry name" value="Pept_tRNA_hydro"/>
</dbReference>
<feature type="site" description="Stabilizes the basic form of H active site to accept a proton" evidence="4">
    <location>
        <position position="90"/>
    </location>
</feature>
<dbReference type="Pfam" id="PF01195">
    <property type="entry name" value="Pept_tRNA_hydro"/>
    <property type="match status" value="1"/>
</dbReference>
<evidence type="ECO:0000313" key="5">
    <source>
        <dbReference type="EMBL" id="OQA60403.1"/>
    </source>
</evidence>
<dbReference type="EMBL" id="MWBQ01000037">
    <property type="protein sequence ID" value="OQA60403.1"/>
    <property type="molecule type" value="Genomic_DNA"/>
</dbReference>
<dbReference type="PANTHER" id="PTHR17224">
    <property type="entry name" value="PEPTIDYL-TRNA HYDROLASE"/>
    <property type="match status" value="1"/>
</dbReference>
<feature type="active site" description="Proton acceptor" evidence="4">
    <location>
        <position position="19"/>
    </location>
</feature>
<name>A0A1V5T1M5_9BACT</name>
<feature type="site" description="Discriminates between blocked and unblocked aminoacyl-tRNA" evidence="4">
    <location>
        <position position="9"/>
    </location>
</feature>
<dbReference type="GO" id="GO:0005737">
    <property type="term" value="C:cytoplasm"/>
    <property type="evidence" value="ECO:0007669"/>
    <property type="project" value="UniProtKB-SubCell"/>
</dbReference>
<comment type="caution">
    <text evidence="4">Lacks conserved residue(s) required for the propagation of feature annotation.</text>
</comment>
<feature type="binding site" evidence="4">
    <location>
        <position position="63"/>
    </location>
    <ligand>
        <name>tRNA</name>
        <dbReference type="ChEBI" id="CHEBI:17843"/>
    </ligand>
</feature>
<evidence type="ECO:0000256" key="4">
    <source>
        <dbReference type="HAMAP-Rule" id="MF_00083"/>
    </source>
</evidence>
<dbReference type="HAMAP" id="MF_00083">
    <property type="entry name" value="Pept_tRNA_hydro_bact"/>
    <property type="match status" value="1"/>
</dbReference>
<reference evidence="5" key="1">
    <citation type="submission" date="2017-02" db="EMBL/GenBank/DDBJ databases">
        <title>Delving into the versatile metabolic prowess of the omnipresent phylum Bacteroidetes.</title>
        <authorList>
            <person name="Nobu M.K."/>
            <person name="Mei R."/>
            <person name="Narihiro T."/>
            <person name="Kuroda K."/>
            <person name="Liu W.-T."/>
        </authorList>
    </citation>
    <scope>NUCLEOTIDE SEQUENCE</scope>
    <source>
        <strain evidence="5">ADurb.Bin276</strain>
    </source>
</reference>
<comment type="caution">
    <text evidence="5">The sequence shown here is derived from an EMBL/GenBank/DDBJ whole genome shotgun (WGS) entry which is preliminary data.</text>
</comment>
<dbReference type="GO" id="GO:0004045">
    <property type="term" value="F:peptidyl-tRNA hydrolase activity"/>
    <property type="evidence" value="ECO:0007669"/>
    <property type="project" value="UniProtKB-UniRule"/>
</dbReference>
<keyword evidence="4" id="KW-0963">Cytoplasm</keyword>
<comment type="function">
    <text evidence="4">Hydrolyzes ribosome-free peptidyl-tRNAs (with 1 or more amino acids incorporated), which drop off the ribosome during protein synthesis, or as a result of ribosome stalling.</text>
</comment>
<comment type="subunit">
    <text evidence="4">Monomer.</text>
</comment>
<keyword evidence="2 4" id="KW-0378">Hydrolase</keyword>
<accession>A0A1V5T1M5</accession>
<dbReference type="GO" id="GO:0072344">
    <property type="term" value="P:rescue of stalled ribosome"/>
    <property type="evidence" value="ECO:0007669"/>
    <property type="project" value="UniProtKB-UniRule"/>
</dbReference>
<dbReference type="NCBIfam" id="TIGR00447">
    <property type="entry name" value="pth"/>
    <property type="match status" value="1"/>
</dbReference>
<dbReference type="CDD" id="cd00462">
    <property type="entry name" value="PTH"/>
    <property type="match status" value="1"/>
</dbReference>
<feature type="binding site" evidence="4">
    <location>
        <position position="65"/>
    </location>
    <ligand>
        <name>tRNA</name>
        <dbReference type="ChEBI" id="CHEBI:17843"/>
    </ligand>
</feature>
<dbReference type="PANTHER" id="PTHR17224:SF1">
    <property type="entry name" value="PEPTIDYL-TRNA HYDROLASE"/>
    <property type="match status" value="1"/>
</dbReference>
<dbReference type="EC" id="3.1.1.29" evidence="4"/>
<feature type="binding site" evidence="4">
    <location>
        <position position="14"/>
    </location>
    <ligand>
        <name>tRNA</name>
        <dbReference type="ChEBI" id="CHEBI:17843"/>
    </ligand>
</feature>
<gene>
    <name evidence="4 5" type="primary">pth</name>
    <name evidence="5" type="ORF">BWY41_00624</name>
</gene>
<sequence length="189" mass="21401">MFLVVGLGNPGQKYQYSRHNVGFRIVDNLSEQRQWRWNESKRFQWCHGKIDSRELYLVKPLTYMNLSGLGLLSFLSFIAKSFEDKIIIHDELDLPPGRIRISHGGGTAGHKGVLSIAEYCNLEKFIRLRVGIGKPIQKDEITEYVLLKPPADEAAVLADSEKRSVEALICIVTHGVHYAMNRFNSISAS</sequence>
<comment type="function">
    <text evidence="4">Catalyzes the release of premature peptidyl moieties from peptidyl-tRNA molecules trapped in stalled 50S ribosomal subunits, and thus maintains levels of free tRNAs and 50S ribosomes.</text>
</comment>
<evidence type="ECO:0000256" key="1">
    <source>
        <dbReference type="ARBA" id="ARBA00022555"/>
    </source>
</evidence>
<keyword evidence="3 4" id="KW-0694">RNA-binding</keyword>
<comment type="catalytic activity">
    <reaction evidence="4">
        <text>an N-acyl-L-alpha-aminoacyl-tRNA + H2O = an N-acyl-L-amino acid + a tRNA + H(+)</text>
        <dbReference type="Rhea" id="RHEA:54448"/>
        <dbReference type="Rhea" id="RHEA-COMP:10123"/>
        <dbReference type="Rhea" id="RHEA-COMP:13883"/>
        <dbReference type="ChEBI" id="CHEBI:15377"/>
        <dbReference type="ChEBI" id="CHEBI:15378"/>
        <dbReference type="ChEBI" id="CHEBI:59874"/>
        <dbReference type="ChEBI" id="CHEBI:78442"/>
        <dbReference type="ChEBI" id="CHEBI:138191"/>
        <dbReference type="EC" id="3.1.1.29"/>
    </reaction>
</comment>
<evidence type="ECO:0000256" key="2">
    <source>
        <dbReference type="ARBA" id="ARBA00022801"/>
    </source>
</evidence>
<keyword evidence="1 4" id="KW-0820">tRNA-binding</keyword>
<comment type="subcellular location">
    <subcellularLocation>
        <location evidence="4">Cytoplasm</location>
    </subcellularLocation>
</comment>
<comment type="similarity">
    <text evidence="4">Belongs to the PTH family.</text>
</comment>
<dbReference type="Proteomes" id="UP000485569">
    <property type="component" value="Unassembled WGS sequence"/>
</dbReference>
<dbReference type="SUPFAM" id="SSF53178">
    <property type="entry name" value="Peptidyl-tRNA hydrolase-like"/>
    <property type="match status" value="1"/>
</dbReference>
<dbReference type="Gene3D" id="3.40.50.1470">
    <property type="entry name" value="Peptidyl-tRNA hydrolase"/>
    <property type="match status" value="1"/>
</dbReference>
<dbReference type="GO" id="GO:0006515">
    <property type="term" value="P:protein quality control for misfolded or incompletely synthesized proteins"/>
    <property type="evidence" value="ECO:0007669"/>
    <property type="project" value="UniProtKB-UniRule"/>
</dbReference>
<organism evidence="5">
    <name type="scientific">Candidatus Atribacter allofermentans</name>
    <dbReference type="NCBI Taxonomy" id="1852833"/>
    <lineage>
        <taxon>Bacteria</taxon>
        <taxon>Pseudomonadati</taxon>
        <taxon>Atribacterota</taxon>
        <taxon>Atribacteria</taxon>
        <taxon>Atribacterales</taxon>
        <taxon>Atribacteraceae</taxon>
        <taxon>Atribacter</taxon>
    </lineage>
</organism>
<proteinExistence type="inferred from homology"/>
<dbReference type="AlphaFoldDB" id="A0A1V5T1M5"/>
<protein>
    <recommendedName>
        <fullName evidence="4">Peptidyl-tRNA hydrolase</fullName>
        <shortName evidence="4">Pth</shortName>
        <ecNumber evidence="4">3.1.1.29</ecNumber>
    </recommendedName>
</protein>